<sequence>MKSKKLLALWWSFALVLLSSQAPADDTELYVNANTTEKPNVLIIFDNSGSMDTLETGVAASYDPDRQYEAVGSSNSYQGRMIYFTVGSGMDNSSLPVPDSPSESRRFNDAINACTAAKQALDKYGRFTGYIREYITKGNGKGTWQPLKENSGAELNNPVDCFEDIESGLGDNNGRYQAGFPQNSVRTGGDYQPWGATADMAVGNQFLQGEQITLYTDNYLRWYTLYQNGQLGTTSVSRLDIAKDAIKGIIGSMSSVNFGLAVFNKDYPNEGDRDGGRIIAAVKPRTIVEKESLINSVNNLDAETNTPLCETLYEAYRYFSGRSVYFGHRDVGYRDGNTPPYDVAAEKNGVYDSPLGVCSDVAYIIYITDGEPTLDHSADSLVNSLSSGANSGGEYGAFTYGYQYNRYGYTALQSYMPALASYMYHNDQIPASTSFQRVVTHTIGFALDEDSNAEPLLIETARRGGGQYFAANSVASLQSALSSVLDEVTRTGQRFSAPGVAVNNADPTRTLDSAYYAVFLPSLGPRWAGNLKKFKVSAAGAIVDANNVNAINSDGGIKDRDNGDANTACSVWSDCRSPDGNKVEEGGVARKINPDTRNLLSDLGSGLVPLTKAAASSFAGGDSELATYMGVDTSVDSNSSALDKAFRWIKGYNVDLDENGDYTSNDYNGVRGDIMGDPLHSRPLVIDYGSSSGSSNVMIFMGTNHGYFHAFHDTGTDVSESWAFMPYELLPNVQTLRENNYSNGHSVYGIDGSPVAYIERGDSGNVTKAWLFVGMRRGGSSYYGFDVTTPSSPRLLWHIDSETTGFGELAQSWSIPVVTKLPDSDDPVVIFGGGYNLGYDSNTGANSDGRAVYVVDAETGALKHTFGVGGQVALTGIDNGIAAQMATLDSDSNGVTDRIYAADLGGNIWRIDMPTADATKWSGFKFAALSGAADNTSRRFFNAPVIAQTYVTNLNTVTYIAADGTEKTTTAYENTPLDALAIGSGNRSGPLSTETQDMFFVVQDRNIITQTFGGSGNAAVPSALTIDDLYDVTSTIVDTDTENLAFGQKRGWRYDFTSAGEKSLSRPTIFDGYVYFTSFVPAQESATSETCLISSTGRLYSFGLAKGFRSAVTEYEEICKDCIPPELPPITPPTAEGETSGELLFILGSGECDESGDNCTGTITPKSTSPLTRYRLYYHVNE</sequence>
<feature type="domain" description="PilY1 beta-propeller" evidence="4">
    <location>
        <begin position="697"/>
        <end position="943"/>
    </location>
</feature>
<keyword evidence="2" id="KW-0106">Calcium</keyword>
<dbReference type="InterPro" id="IPR008707">
    <property type="entry name" value="B-propeller_PilY1"/>
</dbReference>
<dbReference type="Proteomes" id="UP001201549">
    <property type="component" value="Unassembled WGS sequence"/>
</dbReference>
<evidence type="ECO:0000313" key="6">
    <source>
        <dbReference type="Proteomes" id="UP001201549"/>
    </source>
</evidence>
<accession>A0ABT2FI03</accession>
<keyword evidence="3" id="KW-0732">Signal</keyword>
<protein>
    <submittedName>
        <fullName evidence="5">PilC/PilY family type IV pilus protein</fullName>
    </submittedName>
</protein>
<evidence type="ECO:0000313" key="5">
    <source>
        <dbReference type="EMBL" id="MCS4555270.1"/>
    </source>
</evidence>
<dbReference type="Pfam" id="PF05567">
    <property type="entry name" value="T4P_PilY1"/>
    <property type="match status" value="1"/>
</dbReference>
<dbReference type="InterPro" id="IPR036465">
    <property type="entry name" value="vWFA_dom_sf"/>
</dbReference>
<evidence type="ECO:0000256" key="3">
    <source>
        <dbReference type="SAM" id="SignalP"/>
    </source>
</evidence>
<dbReference type="SUPFAM" id="SSF53300">
    <property type="entry name" value="vWA-like"/>
    <property type="match status" value="1"/>
</dbReference>
<proteinExistence type="predicted"/>
<evidence type="ECO:0000256" key="2">
    <source>
        <dbReference type="ARBA" id="ARBA00022837"/>
    </source>
</evidence>
<dbReference type="EMBL" id="JAKOGG010000001">
    <property type="protein sequence ID" value="MCS4555270.1"/>
    <property type="molecule type" value="Genomic_DNA"/>
</dbReference>
<feature type="signal peptide" evidence="3">
    <location>
        <begin position="1"/>
        <end position="24"/>
    </location>
</feature>
<organism evidence="5 6">
    <name type="scientific">Shewanella electrica</name>
    <dbReference type="NCBI Taxonomy" id="515560"/>
    <lineage>
        <taxon>Bacteria</taxon>
        <taxon>Pseudomonadati</taxon>
        <taxon>Pseudomonadota</taxon>
        <taxon>Gammaproteobacteria</taxon>
        <taxon>Alteromonadales</taxon>
        <taxon>Shewanellaceae</taxon>
        <taxon>Shewanella</taxon>
    </lineage>
</organism>
<gene>
    <name evidence="5" type="ORF">L9G74_02340</name>
</gene>
<evidence type="ECO:0000259" key="4">
    <source>
        <dbReference type="Pfam" id="PF05567"/>
    </source>
</evidence>
<dbReference type="Gene3D" id="3.40.50.410">
    <property type="entry name" value="von Willebrand factor, type A domain"/>
    <property type="match status" value="1"/>
</dbReference>
<feature type="chain" id="PRO_5046231837" evidence="3">
    <location>
        <begin position="25"/>
        <end position="1182"/>
    </location>
</feature>
<reference evidence="6" key="1">
    <citation type="submission" date="2023-07" db="EMBL/GenBank/DDBJ databases">
        <title>Shewanella mangrovi sp. nov., an acetaldehyde- degrading bacterium isolated from mangrove sediment.</title>
        <authorList>
            <person name="Liu Y."/>
        </authorList>
    </citation>
    <scope>NUCLEOTIDE SEQUENCE [LARGE SCALE GENOMIC DNA]</scope>
    <source>
        <strain evidence="6">C32</strain>
    </source>
</reference>
<name>A0ABT2FI03_9GAMM</name>
<evidence type="ECO:0000256" key="1">
    <source>
        <dbReference type="ARBA" id="ARBA00022723"/>
    </source>
</evidence>
<keyword evidence="6" id="KW-1185">Reference proteome</keyword>
<comment type="caution">
    <text evidence="5">The sequence shown here is derived from an EMBL/GenBank/DDBJ whole genome shotgun (WGS) entry which is preliminary data.</text>
</comment>
<dbReference type="RefSeq" id="WP_238894665.1">
    <property type="nucleotide sequence ID" value="NZ_JAKOGG010000001.1"/>
</dbReference>
<keyword evidence="1" id="KW-0479">Metal-binding</keyword>